<organism evidence="10 11">
    <name type="scientific">Rotaria sordida</name>
    <dbReference type="NCBI Taxonomy" id="392033"/>
    <lineage>
        <taxon>Eukaryota</taxon>
        <taxon>Metazoa</taxon>
        <taxon>Spiralia</taxon>
        <taxon>Gnathifera</taxon>
        <taxon>Rotifera</taxon>
        <taxon>Eurotatoria</taxon>
        <taxon>Bdelloidea</taxon>
        <taxon>Philodinida</taxon>
        <taxon>Philodinidae</taxon>
        <taxon>Rotaria</taxon>
    </lineage>
</organism>
<protein>
    <recommendedName>
        <fullName evidence="9">G-protein coupled receptors family 1 profile domain-containing protein</fullName>
    </recommendedName>
</protein>
<keyword evidence="3 8" id="KW-1133">Transmembrane helix</keyword>
<evidence type="ECO:0000256" key="7">
    <source>
        <dbReference type="ARBA" id="ARBA00023224"/>
    </source>
</evidence>
<dbReference type="PROSITE" id="PS50262">
    <property type="entry name" value="G_PROTEIN_RECEP_F1_2"/>
    <property type="match status" value="1"/>
</dbReference>
<comment type="subcellular location">
    <subcellularLocation>
        <location evidence="1">Membrane</location>
        <topology evidence="1">Multi-pass membrane protein</topology>
    </subcellularLocation>
</comment>
<evidence type="ECO:0000256" key="2">
    <source>
        <dbReference type="ARBA" id="ARBA00022692"/>
    </source>
</evidence>
<dbReference type="InterPro" id="IPR017452">
    <property type="entry name" value="GPCR_Rhodpsn_7TM"/>
</dbReference>
<feature type="transmembrane region" description="Helical" evidence="8">
    <location>
        <begin position="29"/>
        <end position="49"/>
    </location>
</feature>
<evidence type="ECO:0000256" key="4">
    <source>
        <dbReference type="ARBA" id="ARBA00023040"/>
    </source>
</evidence>
<name>A0A815SM36_9BILA</name>
<accession>A0A815SM36</accession>
<evidence type="ECO:0000256" key="1">
    <source>
        <dbReference type="ARBA" id="ARBA00004141"/>
    </source>
</evidence>
<dbReference type="Proteomes" id="UP000663864">
    <property type="component" value="Unassembled WGS sequence"/>
</dbReference>
<evidence type="ECO:0000256" key="6">
    <source>
        <dbReference type="ARBA" id="ARBA00023170"/>
    </source>
</evidence>
<feature type="transmembrane region" description="Helical" evidence="8">
    <location>
        <begin position="147"/>
        <end position="167"/>
    </location>
</feature>
<evidence type="ECO:0000256" key="3">
    <source>
        <dbReference type="ARBA" id="ARBA00022989"/>
    </source>
</evidence>
<feature type="transmembrane region" description="Helical" evidence="8">
    <location>
        <begin position="277"/>
        <end position="299"/>
    </location>
</feature>
<feature type="domain" description="G-protein coupled receptors family 1 profile" evidence="9">
    <location>
        <begin position="41"/>
        <end position="208"/>
    </location>
</feature>
<dbReference type="AlphaFoldDB" id="A0A815SM36"/>
<gene>
    <name evidence="10" type="ORF">ZHD862_LOCUS37112</name>
</gene>
<keyword evidence="4" id="KW-0297">G-protein coupled receptor</keyword>
<evidence type="ECO:0000256" key="8">
    <source>
        <dbReference type="SAM" id="Phobius"/>
    </source>
</evidence>
<sequence>MSLSNVTNSPNIQNDIDRINWIIVLLVRWTHPIIFLFGFISNTLNIYVFTRPSLRQNPCCMYFLSSSITALIYTIINLPLRTLQYGYKIDPTTYLLSLCKIKYFFTFTWRALTSWYLVLACFDRFLHSSSNVNLRQLSSFKVASRTILLTFILINIVYSHVLVFYKINLTSSCTSESSFYGTFLGNWHLLAYGIGPPLLMFLFSILTLQHGHRRRIMPVTIQSNRINRDANKDRHLLRMVFIQCLFVGLTTTAYACIQLYTSLTVNKIKDRLQLTKIIYLSSFLEVFQQQALVQHSLFLHSSSNVNLRQLSSFKVASRTILLTFILINIVYSHVLVFYKINLTSSCTSESSFYGTFLGIWHLLAYGIGPPLLMFLFSILTLQHVHRRRIMPVTIQSNRANRDANKDRHLLRMVFIQCLFVGLTTTAYACIQLYTSLTAYQIKDRLQLTKDNLFIIIFGSISATGHSTTFFVFVLTSKFFRQQLFRRHQERM</sequence>
<keyword evidence="2 8" id="KW-0812">Transmembrane</keyword>
<feature type="transmembrane region" description="Helical" evidence="8">
    <location>
        <begin position="103"/>
        <end position="126"/>
    </location>
</feature>
<evidence type="ECO:0000256" key="5">
    <source>
        <dbReference type="ARBA" id="ARBA00023136"/>
    </source>
</evidence>
<feature type="transmembrane region" description="Helical" evidence="8">
    <location>
        <begin position="320"/>
        <end position="338"/>
    </location>
</feature>
<keyword evidence="6" id="KW-0675">Receptor</keyword>
<dbReference type="PANTHER" id="PTHR24243">
    <property type="entry name" value="G-PROTEIN COUPLED RECEPTOR"/>
    <property type="match status" value="1"/>
</dbReference>
<feature type="transmembrane region" description="Helical" evidence="8">
    <location>
        <begin position="61"/>
        <end position="83"/>
    </location>
</feature>
<dbReference type="PANTHER" id="PTHR24243:SF233">
    <property type="entry name" value="THYROTROPIN-RELEASING HORMONE RECEPTOR"/>
    <property type="match status" value="1"/>
</dbReference>
<dbReference type="EMBL" id="CAJNOT010006635">
    <property type="protein sequence ID" value="CAF1493310.1"/>
    <property type="molecule type" value="Genomic_DNA"/>
</dbReference>
<reference evidence="10" key="1">
    <citation type="submission" date="2021-02" db="EMBL/GenBank/DDBJ databases">
        <authorList>
            <person name="Nowell W R."/>
        </authorList>
    </citation>
    <scope>NUCLEOTIDE SEQUENCE</scope>
</reference>
<dbReference type="GO" id="GO:0004930">
    <property type="term" value="F:G protein-coupled receptor activity"/>
    <property type="evidence" value="ECO:0007669"/>
    <property type="project" value="UniProtKB-KW"/>
</dbReference>
<dbReference type="GO" id="GO:0005886">
    <property type="term" value="C:plasma membrane"/>
    <property type="evidence" value="ECO:0007669"/>
    <property type="project" value="TreeGrafter"/>
</dbReference>
<comment type="caution">
    <text evidence="10">The sequence shown here is derived from an EMBL/GenBank/DDBJ whole genome shotgun (WGS) entry which is preliminary data.</text>
</comment>
<feature type="transmembrane region" description="Helical" evidence="8">
    <location>
        <begin position="409"/>
        <end position="433"/>
    </location>
</feature>
<evidence type="ECO:0000313" key="11">
    <source>
        <dbReference type="Proteomes" id="UP000663864"/>
    </source>
</evidence>
<evidence type="ECO:0000313" key="10">
    <source>
        <dbReference type="EMBL" id="CAF1493310.1"/>
    </source>
</evidence>
<feature type="transmembrane region" description="Helical" evidence="8">
    <location>
        <begin position="453"/>
        <end position="475"/>
    </location>
</feature>
<feature type="transmembrane region" description="Helical" evidence="8">
    <location>
        <begin position="236"/>
        <end position="257"/>
    </location>
</feature>
<dbReference type="SUPFAM" id="SSF81321">
    <property type="entry name" value="Family A G protein-coupled receptor-like"/>
    <property type="match status" value="1"/>
</dbReference>
<proteinExistence type="predicted"/>
<feature type="transmembrane region" description="Helical" evidence="8">
    <location>
        <begin position="187"/>
        <end position="208"/>
    </location>
</feature>
<evidence type="ECO:0000259" key="9">
    <source>
        <dbReference type="PROSITE" id="PS50262"/>
    </source>
</evidence>
<feature type="transmembrane region" description="Helical" evidence="8">
    <location>
        <begin position="358"/>
        <end position="381"/>
    </location>
</feature>
<keyword evidence="5 8" id="KW-0472">Membrane</keyword>
<dbReference type="Gene3D" id="1.20.1070.10">
    <property type="entry name" value="Rhodopsin 7-helix transmembrane proteins"/>
    <property type="match status" value="2"/>
</dbReference>
<keyword evidence="7" id="KW-0807">Transducer</keyword>